<evidence type="ECO:0000313" key="2">
    <source>
        <dbReference type="Proteomes" id="UP000198851"/>
    </source>
</evidence>
<accession>A0A1I4DJL0</accession>
<gene>
    <name evidence="1" type="ORF">SAMN04488036_103166</name>
</gene>
<keyword evidence="2" id="KW-1185">Reference proteome</keyword>
<evidence type="ECO:0000313" key="1">
    <source>
        <dbReference type="EMBL" id="SFK92637.1"/>
    </source>
</evidence>
<sequence length="48" mass="5559">MLHRSGMRLKESVGGCRWGVMKRIYDIADRAFLPWRFYGQSKSVIAAL</sequence>
<dbReference type="STRING" id="1280847.SAMN04488036_103166"/>
<dbReference type="Proteomes" id="UP000198851">
    <property type="component" value="Unassembled WGS sequence"/>
</dbReference>
<proteinExistence type="predicted"/>
<dbReference type="AlphaFoldDB" id="A0A1I4DJL0"/>
<organism evidence="1 2">
    <name type="scientific">Shimia haliotis</name>
    <dbReference type="NCBI Taxonomy" id="1280847"/>
    <lineage>
        <taxon>Bacteria</taxon>
        <taxon>Pseudomonadati</taxon>
        <taxon>Pseudomonadota</taxon>
        <taxon>Alphaproteobacteria</taxon>
        <taxon>Rhodobacterales</taxon>
        <taxon>Roseobacteraceae</taxon>
    </lineage>
</organism>
<reference evidence="2" key="1">
    <citation type="submission" date="2016-10" db="EMBL/GenBank/DDBJ databases">
        <authorList>
            <person name="Varghese N."/>
            <person name="Submissions S."/>
        </authorList>
    </citation>
    <scope>NUCLEOTIDE SEQUENCE [LARGE SCALE GENOMIC DNA]</scope>
    <source>
        <strain evidence="2">DSM 28453</strain>
    </source>
</reference>
<protein>
    <submittedName>
        <fullName evidence="1">Uncharacterized protein</fullName>
    </submittedName>
</protein>
<dbReference type="EMBL" id="FOSZ01000003">
    <property type="protein sequence ID" value="SFK92637.1"/>
    <property type="molecule type" value="Genomic_DNA"/>
</dbReference>
<name>A0A1I4DJL0_9RHOB</name>